<evidence type="ECO:0000256" key="5">
    <source>
        <dbReference type="ARBA" id="ARBA00022989"/>
    </source>
</evidence>
<dbReference type="InterPro" id="IPR003369">
    <property type="entry name" value="TatA/B/E"/>
</dbReference>
<feature type="region of interest" description="Disordered" evidence="8">
    <location>
        <begin position="81"/>
        <end position="117"/>
    </location>
</feature>
<comment type="subcellular location">
    <subcellularLocation>
        <location evidence="1">Membrane</location>
        <topology evidence="1">Single-pass membrane protein</topology>
    </subcellularLocation>
</comment>
<gene>
    <name evidence="9" type="ORF">UFOPK2370_01178</name>
</gene>
<proteinExistence type="predicted"/>
<evidence type="ECO:0000256" key="6">
    <source>
        <dbReference type="ARBA" id="ARBA00023010"/>
    </source>
</evidence>
<dbReference type="Pfam" id="PF02416">
    <property type="entry name" value="TatA_B_E"/>
    <property type="match status" value="1"/>
</dbReference>
<keyword evidence="5" id="KW-1133">Transmembrane helix</keyword>
<keyword evidence="6" id="KW-0811">Translocation</keyword>
<organism evidence="9">
    <name type="scientific">freshwater metagenome</name>
    <dbReference type="NCBI Taxonomy" id="449393"/>
    <lineage>
        <taxon>unclassified sequences</taxon>
        <taxon>metagenomes</taxon>
        <taxon>ecological metagenomes</taxon>
    </lineage>
</organism>
<evidence type="ECO:0000256" key="7">
    <source>
        <dbReference type="ARBA" id="ARBA00023136"/>
    </source>
</evidence>
<evidence type="ECO:0000313" key="9">
    <source>
        <dbReference type="EMBL" id="CAB4694586.1"/>
    </source>
</evidence>
<keyword evidence="4" id="KW-0653">Protein transport</keyword>
<reference evidence="9" key="1">
    <citation type="submission" date="2020-05" db="EMBL/GenBank/DDBJ databases">
        <authorList>
            <person name="Chiriac C."/>
            <person name="Salcher M."/>
            <person name="Ghai R."/>
            <person name="Kavagutti S V."/>
        </authorList>
    </citation>
    <scope>NUCLEOTIDE SEQUENCE</scope>
</reference>
<keyword evidence="3" id="KW-0812">Transmembrane</keyword>
<accession>A0A6J6P7I5</accession>
<dbReference type="PRINTS" id="PR01506">
    <property type="entry name" value="TATBPROTEIN"/>
</dbReference>
<dbReference type="AlphaFoldDB" id="A0A6J6P7I5"/>
<protein>
    <submittedName>
        <fullName evidence="9">Unannotated protein</fullName>
    </submittedName>
</protein>
<keyword evidence="2" id="KW-0813">Transport</keyword>
<evidence type="ECO:0000256" key="3">
    <source>
        <dbReference type="ARBA" id="ARBA00022692"/>
    </source>
</evidence>
<evidence type="ECO:0000256" key="2">
    <source>
        <dbReference type="ARBA" id="ARBA00022448"/>
    </source>
</evidence>
<evidence type="ECO:0000256" key="4">
    <source>
        <dbReference type="ARBA" id="ARBA00022927"/>
    </source>
</evidence>
<dbReference type="Gene3D" id="1.20.5.3310">
    <property type="match status" value="1"/>
</dbReference>
<evidence type="ECO:0000256" key="1">
    <source>
        <dbReference type="ARBA" id="ARBA00004167"/>
    </source>
</evidence>
<keyword evidence="7" id="KW-0472">Membrane</keyword>
<dbReference type="EMBL" id="CAEZXK010000051">
    <property type="protein sequence ID" value="CAB4694586.1"/>
    <property type="molecule type" value="Genomic_DNA"/>
</dbReference>
<name>A0A6J6P7I5_9ZZZZ</name>
<sequence length="117" mass="13123">MFGLSAEKLLIIGVIAAFLIGPDRLPIYAQKLAQFVKGAKRMAEGAKTQLSDEMGEDFKEMDWKKLDPRQYDPRRIIREALQEEPEMNPAQKLNTAKPGRTMRLADGEAAPFDSEAT</sequence>
<evidence type="ECO:0000256" key="8">
    <source>
        <dbReference type="SAM" id="MobiDB-lite"/>
    </source>
</evidence>